<reference evidence="4" key="1">
    <citation type="submission" date="2021-01" db="EMBL/GenBank/DDBJ databases">
        <title>Description of Breznakiella homolactica.</title>
        <authorList>
            <person name="Song Y."/>
            <person name="Brune A."/>
        </authorList>
    </citation>
    <scope>NUCLEOTIDE SEQUENCE</scope>
    <source>
        <strain evidence="4">RmG30</strain>
    </source>
</reference>
<sequence length="416" mass="46442">MRKGIALLLAAMLPGILFAGGKKEMDDSVTTIQLWHRYSGRNEASLNQIITLFEAQNPDIKVEVTPTPGEFMELLQKMIADIAAGNPAPDLFIGGYNLLEYIYSEMEPTRINDLAPNRTAYRNFTEKFLPGMLKLGEINREQISIPFGLTNFVMYYNEDLFKAAGLTEADVPKTWDDVIRVGRIIKEQTGKYAIALWKGTASFDICLINSNGGKMLTDDKTQVAFNNPETIEAIRFWQSLNQLGLEQMSTTDEDMTNFIAGEVAMYVEVCSMLASLTRSSNFNLKVAEVPAFGNKRKALPAQGGTIMSFTKDRTKYDAVWRFINFATDPEAMEIRTGTGALCTTNADVPIVPGQEPAYAQMQYMIPMLNWPGGAAGLEIDRMYLNKRTEIIRSNVDVAAALRQLEDDCNRLLADNR</sequence>
<dbReference type="Proteomes" id="UP000595917">
    <property type="component" value="Chromosome"/>
</dbReference>
<dbReference type="InterPro" id="IPR050490">
    <property type="entry name" value="Bact_solute-bd_prot1"/>
</dbReference>
<feature type="chain" id="PRO_5030706360" evidence="3">
    <location>
        <begin position="20"/>
        <end position="416"/>
    </location>
</feature>
<gene>
    <name evidence="4" type="ORF">JFL75_07230</name>
</gene>
<dbReference type="KEGG" id="bhc:JFL75_07230"/>
<feature type="signal peptide" evidence="3">
    <location>
        <begin position="1"/>
        <end position="19"/>
    </location>
</feature>
<evidence type="ECO:0000313" key="4">
    <source>
        <dbReference type="EMBL" id="QQO10697.1"/>
    </source>
</evidence>
<dbReference type="PANTHER" id="PTHR43649:SF12">
    <property type="entry name" value="DIACETYLCHITOBIOSE BINDING PROTEIN DASA"/>
    <property type="match status" value="1"/>
</dbReference>
<keyword evidence="3" id="KW-0732">Signal</keyword>
<dbReference type="RefSeq" id="WP_215628002.1">
    <property type="nucleotide sequence ID" value="NZ_CP067089.2"/>
</dbReference>
<dbReference type="GO" id="GO:0042597">
    <property type="term" value="C:periplasmic space"/>
    <property type="evidence" value="ECO:0007669"/>
    <property type="project" value="UniProtKB-SubCell"/>
</dbReference>
<dbReference type="Gene3D" id="3.40.190.10">
    <property type="entry name" value="Periplasmic binding protein-like II"/>
    <property type="match status" value="1"/>
</dbReference>
<dbReference type="AlphaFoldDB" id="A0A7T8BBL8"/>
<evidence type="ECO:0000256" key="1">
    <source>
        <dbReference type="ARBA" id="ARBA00004418"/>
    </source>
</evidence>
<dbReference type="EMBL" id="CP067089">
    <property type="protein sequence ID" value="QQO10697.1"/>
    <property type="molecule type" value="Genomic_DNA"/>
</dbReference>
<comment type="subcellular location">
    <subcellularLocation>
        <location evidence="1">Periplasm</location>
    </subcellularLocation>
</comment>
<accession>A0A7T8BBL8</accession>
<evidence type="ECO:0000256" key="3">
    <source>
        <dbReference type="SAM" id="SignalP"/>
    </source>
</evidence>
<organism evidence="4 5">
    <name type="scientific">Breznakiella homolactica</name>
    <dbReference type="NCBI Taxonomy" id="2798577"/>
    <lineage>
        <taxon>Bacteria</taxon>
        <taxon>Pseudomonadati</taxon>
        <taxon>Spirochaetota</taxon>
        <taxon>Spirochaetia</taxon>
        <taxon>Spirochaetales</taxon>
        <taxon>Breznakiellaceae</taxon>
        <taxon>Breznakiella</taxon>
    </lineage>
</organism>
<dbReference type="SUPFAM" id="SSF53850">
    <property type="entry name" value="Periplasmic binding protein-like II"/>
    <property type="match status" value="1"/>
</dbReference>
<evidence type="ECO:0000256" key="2">
    <source>
        <dbReference type="ARBA" id="ARBA00008520"/>
    </source>
</evidence>
<keyword evidence="5" id="KW-1185">Reference proteome</keyword>
<comment type="similarity">
    <text evidence="2">Belongs to the bacterial solute-binding protein 1 family.</text>
</comment>
<dbReference type="CDD" id="cd14748">
    <property type="entry name" value="PBP2_UgpB"/>
    <property type="match status" value="1"/>
</dbReference>
<dbReference type="InterPro" id="IPR006059">
    <property type="entry name" value="SBP"/>
</dbReference>
<dbReference type="PANTHER" id="PTHR43649">
    <property type="entry name" value="ARABINOSE-BINDING PROTEIN-RELATED"/>
    <property type="match status" value="1"/>
</dbReference>
<name>A0A7T8BBL8_9SPIR</name>
<dbReference type="Pfam" id="PF01547">
    <property type="entry name" value="SBP_bac_1"/>
    <property type="match status" value="1"/>
</dbReference>
<evidence type="ECO:0000313" key="5">
    <source>
        <dbReference type="Proteomes" id="UP000595917"/>
    </source>
</evidence>
<protein>
    <submittedName>
        <fullName evidence="4">ABC transporter substrate-binding protein</fullName>
    </submittedName>
</protein>
<proteinExistence type="inferred from homology"/>